<dbReference type="InterPro" id="IPR016635">
    <property type="entry name" value="AP_complex_ssu"/>
</dbReference>
<keyword evidence="9" id="KW-1185">Reference proteome</keyword>
<evidence type="ECO:0000256" key="5">
    <source>
        <dbReference type="ARBA" id="ARBA00023136"/>
    </source>
</evidence>
<keyword evidence="5 6" id="KW-0472">Membrane</keyword>
<reference evidence="8 9" key="1">
    <citation type="journal article" date="2023" name="Elife">
        <title>Identification of key yeast species and microbe-microbe interactions impacting larval growth of Drosophila in the wild.</title>
        <authorList>
            <person name="Mure A."/>
            <person name="Sugiura Y."/>
            <person name="Maeda R."/>
            <person name="Honda K."/>
            <person name="Sakurai N."/>
            <person name="Takahashi Y."/>
            <person name="Watada M."/>
            <person name="Katoh T."/>
            <person name="Gotoh A."/>
            <person name="Gotoh Y."/>
            <person name="Taniguchi I."/>
            <person name="Nakamura K."/>
            <person name="Hayashi T."/>
            <person name="Katayama T."/>
            <person name="Uemura T."/>
            <person name="Hattori Y."/>
        </authorList>
    </citation>
    <scope>NUCLEOTIDE SEQUENCE [LARGE SCALE GENOMIC DNA]</scope>
    <source>
        <strain evidence="8 9">PK-24</strain>
    </source>
</reference>
<dbReference type="EMBL" id="BTGB01000004">
    <property type="protein sequence ID" value="GMM46630.1"/>
    <property type="molecule type" value="Genomic_DNA"/>
</dbReference>
<evidence type="ECO:0000313" key="8">
    <source>
        <dbReference type="EMBL" id="GMM46630.1"/>
    </source>
</evidence>
<evidence type="ECO:0000256" key="2">
    <source>
        <dbReference type="ARBA" id="ARBA00006972"/>
    </source>
</evidence>
<evidence type="ECO:0000256" key="1">
    <source>
        <dbReference type="ARBA" id="ARBA00004308"/>
    </source>
</evidence>
<accession>A0AAV5R570</accession>
<gene>
    <name evidence="8" type="ORF">DAPK24_032050</name>
</gene>
<dbReference type="Pfam" id="PF01217">
    <property type="entry name" value="Clat_adaptor_s"/>
    <property type="match status" value="1"/>
</dbReference>
<dbReference type="Proteomes" id="UP001378960">
    <property type="component" value="Unassembled WGS sequence"/>
</dbReference>
<dbReference type="AlphaFoldDB" id="A0AAV5R570"/>
<evidence type="ECO:0000313" key="9">
    <source>
        <dbReference type="Proteomes" id="UP001378960"/>
    </source>
</evidence>
<proteinExistence type="inferred from homology"/>
<dbReference type="InterPro" id="IPR011012">
    <property type="entry name" value="Longin-like_dom_sf"/>
</dbReference>
<evidence type="ECO:0000259" key="7">
    <source>
        <dbReference type="Pfam" id="PF01217"/>
    </source>
</evidence>
<comment type="similarity">
    <text evidence="2 6">Belongs to the adaptor complexes small subunit family.</text>
</comment>
<dbReference type="InterPro" id="IPR022775">
    <property type="entry name" value="AP_mu_sigma_su"/>
</dbReference>
<name>A0AAV5R570_PICKL</name>
<dbReference type="Gene3D" id="3.30.450.60">
    <property type="match status" value="1"/>
</dbReference>
<evidence type="ECO:0000256" key="4">
    <source>
        <dbReference type="ARBA" id="ARBA00022927"/>
    </source>
</evidence>
<keyword evidence="4 6" id="KW-0653">Protein transport</keyword>
<evidence type="ECO:0000256" key="6">
    <source>
        <dbReference type="PIRNR" id="PIRNR015588"/>
    </source>
</evidence>
<dbReference type="SUPFAM" id="SSF64356">
    <property type="entry name" value="SNARE-like"/>
    <property type="match status" value="1"/>
</dbReference>
<protein>
    <recommendedName>
        <fullName evidence="6">AP complex subunit sigma</fullName>
    </recommendedName>
</protein>
<evidence type="ECO:0000256" key="3">
    <source>
        <dbReference type="ARBA" id="ARBA00022448"/>
    </source>
</evidence>
<comment type="subcellular location">
    <subcellularLocation>
        <location evidence="1">Endomembrane system</location>
    </subcellularLocation>
</comment>
<comment type="caution">
    <text evidence="8">The sequence shown here is derived from an EMBL/GenBank/DDBJ whole genome shotgun (WGS) entry which is preliminary data.</text>
</comment>
<dbReference type="GO" id="GO:0012505">
    <property type="term" value="C:endomembrane system"/>
    <property type="evidence" value="ECO:0007669"/>
    <property type="project" value="UniProtKB-SubCell"/>
</dbReference>
<dbReference type="GO" id="GO:0006886">
    <property type="term" value="P:intracellular protein transport"/>
    <property type="evidence" value="ECO:0007669"/>
    <property type="project" value="UniProtKB-UniRule"/>
</dbReference>
<dbReference type="PIRSF" id="PIRSF015588">
    <property type="entry name" value="AP_complex_sigma"/>
    <property type="match status" value="1"/>
</dbReference>
<organism evidence="8 9">
    <name type="scientific">Pichia kluyveri</name>
    <name type="common">Yeast</name>
    <dbReference type="NCBI Taxonomy" id="36015"/>
    <lineage>
        <taxon>Eukaryota</taxon>
        <taxon>Fungi</taxon>
        <taxon>Dikarya</taxon>
        <taxon>Ascomycota</taxon>
        <taxon>Saccharomycotina</taxon>
        <taxon>Pichiomycetes</taxon>
        <taxon>Pichiales</taxon>
        <taxon>Pichiaceae</taxon>
        <taxon>Pichia</taxon>
    </lineage>
</organism>
<sequence length="135" mass="16095">MGVKFILCLNKQGKVRLSKFYTNYKINEEDEIIKLVYKTINNNNKFNQNNSNHNCIEFIDNCKLIYKKYNGLNFIICINDDDDNNQLMYLNSIPIYVKLLDEHFNNVSELDLIFNFYKMEIILDDMFINGELINI</sequence>
<dbReference type="PANTHER" id="PTHR11753">
    <property type="entry name" value="ADAPTOR COMPLEXES SMALL SUBUNIT FAMILY"/>
    <property type="match status" value="1"/>
</dbReference>
<feature type="domain" description="AP complex mu/sigma subunit" evidence="7">
    <location>
        <begin position="3"/>
        <end position="134"/>
    </location>
</feature>
<keyword evidence="3 6" id="KW-0813">Transport</keyword>